<evidence type="ECO:0000256" key="2">
    <source>
        <dbReference type="SAM" id="Phobius"/>
    </source>
</evidence>
<accession>A0AAJ5W302</accession>
<proteinExistence type="predicted"/>
<name>A0AAJ5W302_9MICO</name>
<dbReference type="AlphaFoldDB" id="A0AAJ5W302"/>
<sequence length="195" mass="19648">MTRRLRSLSVLTILVAAAVALIASTQTWLDVTLRGATNAPLAVAGAAAVPLLAPLSLAALALALALSIVGRVLRYVFGALAIAIGASLAVAAARILVEHPVDAVAGAVTEATGLAGAETVRALVAEIISTPWPLITVVASIALAAGGVATVVTAHRWPGAGRRYRTETADVGAGSRPHDAIDSWDDLSRGDDPTA</sequence>
<dbReference type="Proteomes" id="UP001213972">
    <property type="component" value="Chromosome"/>
</dbReference>
<keyword evidence="2" id="KW-0472">Membrane</keyword>
<dbReference type="InterPro" id="IPR019051">
    <property type="entry name" value="Trp_biosyn_TM_oprn/chp"/>
</dbReference>
<evidence type="ECO:0000313" key="4">
    <source>
        <dbReference type="Proteomes" id="UP001213972"/>
    </source>
</evidence>
<feature type="transmembrane region" description="Helical" evidence="2">
    <location>
        <begin position="41"/>
        <end position="68"/>
    </location>
</feature>
<keyword evidence="2" id="KW-1133">Transmembrane helix</keyword>
<organism evidence="3 4">
    <name type="scientific">Candidatus Microbacterium phytovorans</name>
    <dbReference type="NCBI Taxonomy" id="3121374"/>
    <lineage>
        <taxon>Bacteria</taxon>
        <taxon>Bacillati</taxon>
        <taxon>Actinomycetota</taxon>
        <taxon>Actinomycetes</taxon>
        <taxon>Micrococcales</taxon>
        <taxon>Microbacteriaceae</taxon>
        <taxon>Microbacterium</taxon>
    </lineage>
</organism>
<reference evidence="3" key="1">
    <citation type="submission" date="2023-03" db="EMBL/GenBank/DDBJ databases">
        <title>Andean soil-derived lignocellulolytic bacterial consortium as a source of novel taxa and putative plastic-active enzymes.</title>
        <authorList>
            <person name="Diaz-Garcia L."/>
            <person name="Chuvochina M."/>
            <person name="Feuerriegel G."/>
            <person name="Bunk B."/>
            <person name="Sproer C."/>
            <person name="Streit W.R."/>
            <person name="Rodriguez L.M."/>
            <person name="Overmann J."/>
            <person name="Jimenez D.J."/>
        </authorList>
    </citation>
    <scope>NUCLEOTIDE SEQUENCE</scope>
    <source>
        <strain evidence="3">MAG 4610</strain>
    </source>
</reference>
<gene>
    <name evidence="3" type="ORF">P0Y48_03580</name>
</gene>
<feature type="transmembrane region" description="Helical" evidence="2">
    <location>
        <begin position="75"/>
        <end position="97"/>
    </location>
</feature>
<evidence type="ECO:0000256" key="1">
    <source>
        <dbReference type="SAM" id="MobiDB-lite"/>
    </source>
</evidence>
<dbReference type="EMBL" id="CP119321">
    <property type="protein sequence ID" value="WEK14303.1"/>
    <property type="molecule type" value="Genomic_DNA"/>
</dbReference>
<feature type="transmembrane region" description="Helical" evidence="2">
    <location>
        <begin position="132"/>
        <end position="155"/>
    </location>
</feature>
<protein>
    <submittedName>
        <fullName evidence="3">Trp biosynthesis-associated membrane protein</fullName>
    </submittedName>
</protein>
<keyword evidence="2" id="KW-0812">Transmembrane</keyword>
<evidence type="ECO:0000313" key="3">
    <source>
        <dbReference type="EMBL" id="WEK14303.1"/>
    </source>
</evidence>
<dbReference type="Pfam" id="PF09534">
    <property type="entry name" value="Trp_oprn_chp"/>
    <property type="match status" value="1"/>
</dbReference>
<feature type="compositionally biased region" description="Basic and acidic residues" evidence="1">
    <location>
        <begin position="176"/>
        <end position="195"/>
    </location>
</feature>
<feature type="region of interest" description="Disordered" evidence="1">
    <location>
        <begin position="168"/>
        <end position="195"/>
    </location>
</feature>